<dbReference type="Proteomes" id="UP001201273">
    <property type="component" value="Unassembled WGS sequence"/>
</dbReference>
<feature type="transmembrane region" description="Helical" evidence="7">
    <location>
        <begin position="147"/>
        <end position="163"/>
    </location>
</feature>
<sequence length="265" mass="28846">MTNLAGAVPLTKQQQTDITRIAIKAGQLLQQHGAESRLIEQTTTRLGVALGAQSIELAVSADALVLTSLFEGRCITTTRKVHDRGINMQMVCDVQRICVMAEKQLLRAADVNKKLDKLKPMKYNRWLVVLMIGLSCASFSHLFGGDWWAFAVTFVASATAMFVRQELAHRHHNPFINFAVTAFIATLISSFGVIYQLGNRPDLAMAACVLLLVPGFPLINAVSDMVKGHINMGIARWTAATLLTFSVAAGIFAAMGVTNVMGWLS</sequence>
<evidence type="ECO:0000313" key="9">
    <source>
        <dbReference type="EMBL" id="MCE2595175.1"/>
    </source>
</evidence>
<dbReference type="InterPro" id="IPR010619">
    <property type="entry name" value="ThrE-like_N"/>
</dbReference>
<gene>
    <name evidence="9" type="ORF">K6Y31_10140</name>
</gene>
<feature type="transmembrane region" description="Helical" evidence="7">
    <location>
        <begin position="123"/>
        <end position="141"/>
    </location>
</feature>
<feature type="transmembrane region" description="Helical" evidence="7">
    <location>
        <begin position="175"/>
        <end position="197"/>
    </location>
</feature>
<dbReference type="RefSeq" id="WP_233052666.1">
    <property type="nucleotide sequence ID" value="NZ_JAIMJA010000008.1"/>
</dbReference>
<accession>A0ABS8WCV1</accession>
<dbReference type="InterPro" id="IPR050539">
    <property type="entry name" value="ThrE_Dicarb/AminoAcid_Exp"/>
</dbReference>
<reference evidence="9 10" key="1">
    <citation type="journal article" date="2022" name="Environ. Microbiol. Rep.">
        <title>Eco-phylogenetic analyses reveal divergent evolution of vitamin B12 metabolism in the marine bacterial family 'Psychromonadaceae'.</title>
        <authorList>
            <person name="Jin X."/>
            <person name="Yang Y."/>
            <person name="Cao H."/>
            <person name="Gao B."/>
            <person name="Zhao Z."/>
        </authorList>
    </citation>
    <scope>NUCLEOTIDE SEQUENCE [LARGE SCALE GENOMIC DNA]</scope>
    <source>
        <strain evidence="9 10">MKS20</strain>
    </source>
</reference>
<organism evidence="9 10">
    <name type="scientific">Motilimonas cestriensis</name>
    <dbReference type="NCBI Taxonomy" id="2742685"/>
    <lineage>
        <taxon>Bacteria</taxon>
        <taxon>Pseudomonadati</taxon>
        <taxon>Pseudomonadota</taxon>
        <taxon>Gammaproteobacteria</taxon>
        <taxon>Alteromonadales</taxon>
        <taxon>Alteromonadales genera incertae sedis</taxon>
        <taxon>Motilimonas</taxon>
    </lineage>
</organism>
<evidence type="ECO:0000256" key="3">
    <source>
        <dbReference type="ARBA" id="ARBA00022692"/>
    </source>
</evidence>
<dbReference type="PANTHER" id="PTHR34390">
    <property type="entry name" value="UPF0442 PROTEIN YJJB-RELATED"/>
    <property type="match status" value="1"/>
</dbReference>
<keyword evidence="2" id="KW-1003">Cell membrane</keyword>
<name>A0ABS8WCV1_9GAMM</name>
<evidence type="ECO:0000256" key="5">
    <source>
        <dbReference type="ARBA" id="ARBA00023136"/>
    </source>
</evidence>
<evidence type="ECO:0000256" key="7">
    <source>
        <dbReference type="SAM" id="Phobius"/>
    </source>
</evidence>
<dbReference type="Pfam" id="PF06738">
    <property type="entry name" value="ThrE"/>
    <property type="match status" value="1"/>
</dbReference>
<comment type="caution">
    <text evidence="9">The sequence shown here is derived from an EMBL/GenBank/DDBJ whole genome shotgun (WGS) entry which is preliminary data.</text>
</comment>
<dbReference type="PANTHER" id="PTHR34390:SF2">
    <property type="entry name" value="SUCCINATE TRANSPORTER SUBUNIT YJJP-RELATED"/>
    <property type="match status" value="1"/>
</dbReference>
<evidence type="ECO:0000256" key="4">
    <source>
        <dbReference type="ARBA" id="ARBA00022989"/>
    </source>
</evidence>
<keyword evidence="4 7" id="KW-1133">Transmembrane helix</keyword>
<dbReference type="EMBL" id="JAIMJA010000008">
    <property type="protein sequence ID" value="MCE2595175.1"/>
    <property type="molecule type" value="Genomic_DNA"/>
</dbReference>
<keyword evidence="3 7" id="KW-0812">Transmembrane</keyword>
<evidence type="ECO:0000256" key="1">
    <source>
        <dbReference type="ARBA" id="ARBA00004651"/>
    </source>
</evidence>
<feature type="transmembrane region" description="Helical" evidence="7">
    <location>
        <begin position="203"/>
        <end position="222"/>
    </location>
</feature>
<evidence type="ECO:0000313" key="10">
    <source>
        <dbReference type="Proteomes" id="UP001201273"/>
    </source>
</evidence>
<protein>
    <submittedName>
        <fullName evidence="9">Threonine/serine exporter family protein</fullName>
    </submittedName>
</protein>
<evidence type="ECO:0000256" key="2">
    <source>
        <dbReference type="ARBA" id="ARBA00022475"/>
    </source>
</evidence>
<keyword evidence="10" id="KW-1185">Reference proteome</keyword>
<comment type="subcellular location">
    <subcellularLocation>
        <location evidence="1">Cell membrane</location>
        <topology evidence="1">Multi-pass membrane protein</topology>
    </subcellularLocation>
</comment>
<keyword evidence="5 7" id="KW-0472">Membrane</keyword>
<proteinExistence type="inferred from homology"/>
<feature type="transmembrane region" description="Helical" evidence="7">
    <location>
        <begin position="234"/>
        <end position="257"/>
    </location>
</feature>
<feature type="domain" description="Threonine/serine exporter-like N-terminal" evidence="8">
    <location>
        <begin position="20"/>
        <end position="256"/>
    </location>
</feature>
<evidence type="ECO:0000256" key="6">
    <source>
        <dbReference type="ARBA" id="ARBA00034125"/>
    </source>
</evidence>
<evidence type="ECO:0000259" key="8">
    <source>
        <dbReference type="Pfam" id="PF06738"/>
    </source>
</evidence>
<comment type="similarity">
    <text evidence="6">Belongs to the ThrE exporter (TC 2.A.79) family.</text>
</comment>